<evidence type="ECO:0000313" key="8">
    <source>
        <dbReference type="EMBL" id="CAH0405856.1"/>
    </source>
</evidence>
<organism evidence="8 9">
    <name type="scientific">Chilo suppressalis</name>
    <name type="common">Asiatic rice borer moth</name>
    <dbReference type="NCBI Taxonomy" id="168631"/>
    <lineage>
        <taxon>Eukaryota</taxon>
        <taxon>Metazoa</taxon>
        <taxon>Ecdysozoa</taxon>
        <taxon>Arthropoda</taxon>
        <taxon>Hexapoda</taxon>
        <taxon>Insecta</taxon>
        <taxon>Pterygota</taxon>
        <taxon>Neoptera</taxon>
        <taxon>Endopterygota</taxon>
        <taxon>Lepidoptera</taxon>
        <taxon>Glossata</taxon>
        <taxon>Ditrysia</taxon>
        <taxon>Pyraloidea</taxon>
        <taxon>Crambidae</taxon>
        <taxon>Crambinae</taxon>
        <taxon>Chilo</taxon>
    </lineage>
</organism>
<feature type="domain" description="Chitin-binding type-2" evidence="7">
    <location>
        <begin position="545"/>
        <end position="602"/>
    </location>
</feature>
<accession>A0ABN8B8A7</accession>
<gene>
    <name evidence="8" type="ORF">CHILSU_LOCUS9226</name>
</gene>
<feature type="region of interest" description="Disordered" evidence="6">
    <location>
        <begin position="45"/>
        <end position="69"/>
    </location>
</feature>
<evidence type="ECO:0000256" key="6">
    <source>
        <dbReference type="SAM" id="MobiDB-lite"/>
    </source>
</evidence>
<dbReference type="PANTHER" id="PTHR23301:SF0">
    <property type="entry name" value="CHITIN-BINDING TYPE-2 DOMAIN-CONTAINING PROTEIN-RELATED"/>
    <property type="match status" value="1"/>
</dbReference>
<dbReference type="PANTHER" id="PTHR23301">
    <property type="entry name" value="CHITIN BINDING PERITROPHIN-A"/>
    <property type="match status" value="1"/>
</dbReference>
<evidence type="ECO:0000256" key="5">
    <source>
        <dbReference type="ARBA" id="ARBA00023180"/>
    </source>
</evidence>
<dbReference type="InterPro" id="IPR002557">
    <property type="entry name" value="Chitin-bd_dom"/>
</dbReference>
<dbReference type="InterPro" id="IPR036508">
    <property type="entry name" value="Chitin-bd_dom_sf"/>
</dbReference>
<name>A0ABN8B8A7_CHISP</name>
<evidence type="ECO:0000256" key="1">
    <source>
        <dbReference type="ARBA" id="ARBA00022669"/>
    </source>
</evidence>
<keyword evidence="1" id="KW-0147">Chitin-binding</keyword>
<evidence type="ECO:0000259" key="7">
    <source>
        <dbReference type="PROSITE" id="PS50940"/>
    </source>
</evidence>
<feature type="domain" description="Chitin-binding type-2" evidence="7">
    <location>
        <begin position="476"/>
        <end position="535"/>
    </location>
</feature>
<keyword evidence="9" id="KW-1185">Reference proteome</keyword>
<proteinExistence type="predicted"/>
<evidence type="ECO:0000256" key="4">
    <source>
        <dbReference type="ARBA" id="ARBA00023157"/>
    </source>
</evidence>
<dbReference type="Proteomes" id="UP001153292">
    <property type="component" value="Chromosome 5"/>
</dbReference>
<dbReference type="SUPFAM" id="SSF57625">
    <property type="entry name" value="Invertebrate chitin-binding proteins"/>
    <property type="match status" value="3"/>
</dbReference>
<evidence type="ECO:0000313" key="9">
    <source>
        <dbReference type="Proteomes" id="UP001153292"/>
    </source>
</evidence>
<dbReference type="Pfam" id="PF01607">
    <property type="entry name" value="CBM_14"/>
    <property type="match status" value="3"/>
</dbReference>
<protein>
    <recommendedName>
        <fullName evidence="7">Chitin-binding type-2 domain-containing protein</fullName>
    </recommendedName>
</protein>
<dbReference type="SMART" id="SM00494">
    <property type="entry name" value="ChtBD2"/>
    <property type="match status" value="3"/>
</dbReference>
<dbReference type="InterPro" id="IPR051940">
    <property type="entry name" value="Chitin_bind-dev_reg"/>
</dbReference>
<keyword evidence="5" id="KW-0325">Glycoprotein</keyword>
<keyword evidence="4" id="KW-1015">Disulfide bond</keyword>
<evidence type="ECO:0000256" key="3">
    <source>
        <dbReference type="ARBA" id="ARBA00022737"/>
    </source>
</evidence>
<feature type="domain" description="Chitin-binding type-2" evidence="7">
    <location>
        <begin position="607"/>
        <end position="671"/>
    </location>
</feature>
<evidence type="ECO:0000256" key="2">
    <source>
        <dbReference type="ARBA" id="ARBA00022729"/>
    </source>
</evidence>
<sequence>MPLVNVHALDSYEGGWNTYRSSRLLSLNPRTITKPTIETTLKVEEKRNRDDEELNEASLESKSQPEHQDITPKPLGIQLPHQRHVLMAKPLPPPSRIRVLPQTRSPEYTHDTKWDAAYTLDTKIPIGKLANNETREKSAHAPIAENPDQATTILLPSRTLLRPLDRSRSVNINKSESDSVASPEPVPDVLLKSISTVIAAENVYENIEKKEEQINKKENEMVSQYEPSYKTDSLIKIDESVSLATEEPKVSVSIPTPLPSRQLWLSKPFQIPVVITDEKVTSTSPPQLNPSTSSSFLKTGLRTEAAMDPNKELQIDYQRDDEKQESEDKNLNESEVVVTIPLVLDIKNEKASGKSNTNFNEVYQSELIGRESKLITKTVQEQNTKVNEEQTTQTINEEEENAMITEKRRERLSSLAPNTLSPQTTEIPKFPKGFTAIRPEVIKNPPHKLRSFILKSPLLQDLESNPNDADSPQLFDYECKNSNGYYSMNNDCDSYIECKKYMPFMFTCPDGLHFNRKAIWPEYPCSYPWEVECQANYRINDPQPTGDCPHRFGVFPLKDDECSKYIMCHEGKANLMSCPLGLVFNTEESACDWPVNVPSCRPKVFQGFTCPAVTEGDEYNFIFKYRYGESCRDYIACQQGKPRLLSCDRGLAFDAESQVCVDGDFVENCGTY</sequence>
<dbReference type="PROSITE" id="PS50940">
    <property type="entry name" value="CHIT_BIND_II"/>
    <property type="match status" value="3"/>
</dbReference>
<reference evidence="8" key="1">
    <citation type="submission" date="2021-12" db="EMBL/GenBank/DDBJ databases">
        <authorList>
            <person name="King R."/>
        </authorList>
    </citation>
    <scope>NUCLEOTIDE SEQUENCE</scope>
</reference>
<keyword evidence="2" id="KW-0732">Signal</keyword>
<keyword evidence="3" id="KW-0677">Repeat</keyword>
<dbReference type="Gene3D" id="2.170.140.10">
    <property type="entry name" value="Chitin binding domain"/>
    <property type="match status" value="3"/>
</dbReference>
<dbReference type="EMBL" id="OU963898">
    <property type="protein sequence ID" value="CAH0405856.1"/>
    <property type="molecule type" value="Genomic_DNA"/>
</dbReference>